<organism evidence="3 4">
    <name type="scientific">Acetobacter pasteurianus subsp. pasteurianus</name>
    <dbReference type="NCBI Taxonomy" id="481145"/>
    <lineage>
        <taxon>Bacteria</taxon>
        <taxon>Pseudomonadati</taxon>
        <taxon>Pseudomonadota</taxon>
        <taxon>Alphaproteobacteria</taxon>
        <taxon>Acetobacterales</taxon>
        <taxon>Acetobacteraceae</taxon>
        <taxon>Acetobacter</taxon>
    </lineage>
</organism>
<keyword evidence="3" id="KW-0695">RNA-directed DNA polymerase</keyword>
<dbReference type="Pfam" id="PF00665">
    <property type="entry name" value="rve"/>
    <property type="match status" value="1"/>
</dbReference>
<accession>A0AAC9X261</accession>
<dbReference type="GO" id="GO:0003964">
    <property type="term" value="F:RNA-directed DNA polymerase activity"/>
    <property type="evidence" value="ECO:0007669"/>
    <property type="project" value="UniProtKB-KW"/>
</dbReference>
<dbReference type="SUPFAM" id="SSF51338">
    <property type="entry name" value="Composite domain of metallo-dependent hydrolases"/>
    <property type="match status" value="1"/>
</dbReference>
<keyword evidence="3" id="KW-0548">Nucleotidyltransferase</keyword>
<dbReference type="InterPro" id="IPR036397">
    <property type="entry name" value="RNaseH_sf"/>
</dbReference>
<dbReference type="EC" id="2.7.7.49" evidence="3"/>
<dbReference type="EMBL" id="CP021922">
    <property type="protein sequence ID" value="ASC06966.1"/>
    <property type="molecule type" value="Genomic_DNA"/>
</dbReference>
<dbReference type="PANTHER" id="PTHR35004">
    <property type="entry name" value="TRANSPOSASE RV3428C-RELATED"/>
    <property type="match status" value="1"/>
</dbReference>
<dbReference type="Gene3D" id="3.30.420.10">
    <property type="entry name" value="Ribonuclease H-like superfamily/Ribonuclease H"/>
    <property type="match status" value="1"/>
</dbReference>
<dbReference type="GO" id="GO:0003676">
    <property type="term" value="F:nucleic acid binding"/>
    <property type="evidence" value="ECO:0007669"/>
    <property type="project" value="InterPro"/>
</dbReference>
<dbReference type="InterPro" id="IPR047656">
    <property type="entry name" value="IS481-like_transpos"/>
</dbReference>
<feature type="domain" description="Integrase catalytic" evidence="2">
    <location>
        <begin position="127"/>
        <end position="299"/>
    </location>
</feature>
<dbReference type="InterPro" id="IPR001584">
    <property type="entry name" value="Integrase_cat-core"/>
</dbReference>
<feature type="compositionally biased region" description="Basic and acidic residues" evidence="1">
    <location>
        <begin position="47"/>
        <end position="60"/>
    </location>
</feature>
<dbReference type="GO" id="GO:0015074">
    <property type="term" value="P:DNA integration"/>
    <property type="evidence" value="ECO:0007669"/>
    <property type="project" value="InterPro"/>
</dbReference>
<dbReference type="Gene3D" id="2.30.40.10">
    <property type="entry name" value="Urease, subunit C, domain 1"/>
    <property type="match status" value="1"/>
</dbReference>
<reference evidence="3 4" key="1">
    <citation type="submission" date="2017-06" db="EMBL/GenBank/DDBJ databases">
        <title>Genome sequence of Acetobacter pasteurianus subsp. pasteurianus strain SRCM101468.</title>
        <authorList>
            <person name="Cho S.H."/>
        </authorList>
    </citation>
    <scope>NUCLEOTIDE SEQUENCE [LARGE SCALE GENOMIC DNA]</scope>
    <source>
        <strain evidence="3 4">SRCM101468</strain>
    </source>
</reference>
<keyword evidence="3" id="KW-0808">Transferase</keyword>
<dbReference type="SUPFAM" id="SSF53098">
    <property type="entry name" value="Ribonuclease H-like"/>
    <property type="match status" value="1"/>
</dbReference>
<dbReference type="InterPro" id="IPR012337">
    <property type="entry name" value="RNaseH-like_sf"/>
</dbReference>
<dbReference type="PANTHER" id="PTHR35004:SF7">
    <property type="entry name" value="INTEGRASE PROTEIN"/>
    <property type="match status" value="1"/>
</dbReference>
<dbReference type="AlphaFoldDB" id="A0AAC9X261"/>
<dbReference type="InterPro" id="IPR032466">
    <property type="entry name" value="Metal_Hydrolase"/>
</dbReference>
<sequence length="759" mass="87014">MGQIRHGSATTTHAVRAAIQRSQASLAALSEEFGINPKTVAKWRKRQSVEDQKTGPKEPRSTVLSETDEAMIVAFRRHTLLPLDDCLYALQASIPYLTRSALHRCLQRHGISRLPDIEGDKAKRQRFKRYPIGFFHLDIAEVQTAEGKLYLFVAIDRTSKFAVTQLVEKADRKTAWEFLEHLLSIIPYRIHTILTDNGIQFADQPRNRNTAWSRPMRFDMICEAHGIEHRLTKPNHPWTNGQVERMNRTIKEATVKRFHYDSHEQLRTHLNDFMAAYNFGRRLKTLSGLTPYEYLCKIWTSEPERFIINPTHQTPGPNTGMSQGYAGFSTDALPFHFLANSPNKKKKIPTQYAGFPELSRLTNIVRRYNRVWQATPPKDNIFTAVSSFMLTSGRLYKHPLKTTVLASIDLQTNRVAMYLCLLLSSILNSRMLKGHLRFQALSSSFRIWSDGAINPIADEVPEFRVLNELELDDRSGRARILNNPQWVKAFRKMWLKGKKGWSLASILRRLRLEDVVLTRQLDDMIVAECPLASWVGETLEAPYRRLLKYQTSSSHNPSLHDEETTFFSSFPNPIKDDAAFFLHLMQAWDTDLRWETTFANRNAKTLRKLLFHKQTLPGFNDSGAHLANIGFYDGNLRALKIAQQEGLQQVSRMVHRLTELPAKFFGINAGLVRPGAQADLCIIDPVALEKWDPEKTYHFIHRSQFGCRQIVNRPDAVVRNVIIGGKMVWDNGIYSEDFGKTASGRVIRAKDHPLEQGKM</sequence>
<dbReference type="PROSITE" id="PS50994">
    <property type="entry name" value="INTEGRASE"/>
    <property type="match status" value="1"/>
</dbReference>
<dbReference type="NCBIfam" id="NF033577">
    <property type="entry name" value="transpos_IS481"/>
    <property type="match status" value="1"/>
</dbReference>
<dbReference type="Proteomes" id="UP000196816">
    <property type="component" value="Chromosome"/>
</dbReference>
<evidence type="ECO:0000313" key="4">
    <source>
        <dbReference type="Proteomes" id="UP000196816"/>
    </source>
</evidence>
<evidence type="ECO:0000259" key="2">
    <source>
        <dbReference type="PROSITE" id="PS50994"/>
    </source>
</evidence>
<evidence type="ECO:0000256" key="1">
    <source>
        <dbReference type="SAM" id="MobiDB-lite"/>
    </source>
</evidence>
<protein>
    <submittedName>
        <fullName evidence="3">RNA-directed DNA polymerase</fullName>
        <ecNumber evidence="3">2.7.7.49</ecNumber>
    </submittedName>
</protein>
<feature type="region of interest" description="Disordered" evidence="1">
    <location>
        <begin position="44"/>
        <end position="63"/>
    </location>
</feature>
<dbReference type="GO" id="GO:0016810">
    <property type="term" value="F:hydrolase activity, acting on carbon-nitrogen (but not peptide) bonds"/>
    <property type="evidence" value="ECO:0007669"/>
    <property type="project" value="InterPro"/>
</dbReference>
<evidence type="ECO:0000313" key="3">
    <source>
        <dbReference type="EMBL" id="ASC06966.1"/>
    </source>
</evidence>
<dbReference type="SUPFAM" id="SSF51556">
    <property type="entry name" value="Metallo-dependent hydrolases"/>
    <property type="match status" value="1"/>
</dbReference>
<dbReference type="InterPro" id="IPR011059">
    <property type="entry name" value="Metal-dep_hydrolase_composite"/>
</dbReference>
<name>A0AAC9X261_ACEPA</name>
<gene>
    <name evidence="3" type="ORF">S101468_02764</name>
</gene>
<proteinExistence type="predicted"/>